<dbReference type="Gene3D" id="3.40.366.10">
    <property type="entry name" value="Malonyl-Coenzyme A Acyl Carrier Protein, domain 2"/>
    <property type="match status" value="1"/>
</dbReference>
<dbReference type="FunFam" id="1.10.1200.10:FF:000007">
    <property type="entry name" value="Probable polyketide synthase pks17"/>
    <property type="match status" value="1"/>
</dbReference>
<dbReference type="GO" id="GO:0033068">
    <property type="term" value="P:macrolide biosynthetic process"/>
    <property type="evidence" value="ECO:0007669"/>
    <property type="project" value="UniProtKB-ARBA"/>
</dbReference>
<dbReference type="InterPro" id="IPR009081">
    <property type="entry name" value="PP-bd_ACP"/>
</dbReference>
<dbReference type="InterPro" id="IPR020806">
    <property type="entry name" value="PKS_PP-bd"/>
</dbReference>
<dbReference type="PROSITE" id="PS52004">
    <property type="entry name" value="KS3_2"/>
    <property type="match status" value="1"/>
</dbReference>
<dbReference type="SUPFAM" id="SSF52151">
    <property type="entry name" value="FabD/lysophospholipase-like"/>
    <property type="match status" value="1"/>
</dbReference>
<dbReference type="InterPro" id="IPR018201">
    <property type="entry name" value="Ketoacyl_synth_AS"/>
</dbReference>
<dbReference type="FunFam" id="3.90.180.10:FF:000032">
    <property type="entry name" value="Probable polyketide synthase pks1"/>
    <property type="match status" value="1"/>
</dbReference>
<dbReference type="InterPro" id="IPR001227">
    <property type="entry name" value="Ac_transferase_dom_sf"/>
</dbReference>
<dbReference type="Gene3D" id="1.10.1200.10">
    <property type="entry name" value="ACP-like"/>
    <property type="match status" value="1"/>
</dbReference>
<evidence type="ECO:0000313" key="18">
    <source>
        <dbReference type="Proteomes" id="UP000077342"/>
    </source>
</evidence>
<dbReference type="Pfam" id="PF08240">
    <property type="entry name" value="ADH_N"/>
    <property type="match status" value="1"/>
</dbReference>
<dbReference type="GO" id="GO:0016491">
    <property type="term" value="F:oxidoreductase activity"/>
    <property type="evidence" value="ECO:0007669"/>
    <property type="project" value="InterPro"/>
</dbReference>
<dbReference type="CDD" id="cd08956">
    <property type="entry name" value="KR_3_FAS_SDR_x"/>
    <property type="match status" value="1"/>
</dbReference>
<dbReference type="SMART" id="SM00829">
    <property type="entry name" value="PKS_ER"/>
    <property type="match status" value="1"/>
</dbReference>
<dbReference type="Pfam" id="PF00550">
    <property type="entry name" value="PP-binding"/>
    <property type="match status" value="1"/>
</dbReference>
<dbReference type="Pfam" id="PF22953">
    <property type="entry name" value="SpnB_Rossmann"/>
    <property type="match status" value="1"/>
</dbReference>
<dbReference type="EMBL" id="LWCI01000108">
    <property type="protein sequence ID" value="KZS62299.1"/>
    <property type="molecule type" value="Genomic_DNA"/>
</dbReference>
<evidence type="ECO:0000256" key="2">
    <source>
        <dbReference type="ARBA" id="ARBA00004792"/>
    </source>
</evidence>
<feature type="transmembrane region" description="Helical" evidence="13">
    <location>
        <begin position="1474"/>
        <end position="1494"/>
    </location>
</feature>
<feature type="active site" description="Proton donor; for dehydratase activity" evidence="12">
    <location>
        <position position="1110"/>
    </location>
</feature>
<keyword evidence="5" id="KW-0597">Phosphoprotein</keyword>
<keyword evidence="4" id="KW-0596">Phosphopantetheine</keyword>
<evidence type="ECO:0000256" key="11">
    <source>
        <dbReference type="ARBA" id="ARBA00023315"/>
    </source>
</evidence>
<dbReference type="Gene3D" id="3.90.180.10">
    <property type="entry name" value="Medium-chain alcohol dehydrogenases, catalytic domain"/>
    <property type="match status" value="1"/>
</dbReference>
<dbReference type="SUPFAM" id="SSF55048">
    <property type="entry name" value="Probable ACP-binding domain of malonyl-CoA ACP transacylase"/>
    <property type="match status" value="1"/>
</dbReference>
<dbReference type="InterPro" id="IPR042104">
    <property type="entry name" value="PKS_dehydratase_sf"/>
</dbReference>
<keyword evidence="13" id="KW-1133">Transmembrane helix</keyword>
<dbReference type="InterPro" id="IPR011032">
    <property type="entry name" value="GroES-like_sf"/>
</dbReference>
<evidence type="ECO:0000256" key="5">
    <source>
        <dbReference type="ARBA" id="ARBA00022553"/>
    </source>
</evidence>
<dbReference type="InterPro" id="IPR032821">
    <property type="entry name" value="PKS_assoc"/>
</dbReference>
<dbReference type="GO" id="GO:0004312">
    <property type="term" value="F:fatty acid synthase activity"/>
    <property type="evidence" value="ECO:0007669"/>
    <property type="project" value="TreeGrafter"/>
</dbReference>
<dbReference type="InterPro" id="IPR036736">
    <property type="entry name" value="ACP-like_sf"/>
</dbReference>
<feature type="region of interest" description="C-terminal hotdog fold" evidence="12">
    <location>
        <begin position="1051"/>
        <end position="1185"/>
    </location>
</feature>
<dbReference type="InterPro" id="IPR014043">
    <property type="entry name" value="Acyl_transferase_dom"/>
</dbReference>
<evidence type="ECO:0000259" key="16">
    <source>
        <dbReference type="PROSITE" id="PS52019"/>
    </source>
</evidence>
<dbReference type="SMART" id="SM00825">
    <property type="entry name" value="PKS_KS"/>
    <property type="match status" value="1"/>
</dbReference>
<dbReference type="FunFam" id="3.40.47.10:FF:000019">
    <property type="entry name" value="Polyketide synthase type I"/>
    <property type="match status" value="1"/>
</dbReference>
<dbReference type="Pfam" id="PF00698">
    <property type="entry name" value="Acyl_transf_1"/>
    <property type="match status" value="1"/>
</dbReference>
<feature type="transmembrane region" description="Helical" evidence="13">
    <location>
        <begin position="1441"/>
        <end position="1462"/>
    </location>
</feature>
<dbReference type="PROSITE" id="PS00606">
    <property type="entry name" value="KS3_1"/>
    <property type="match status" value="1"/>
</dbReference>
<dbReference type="Pfam" id="PF13602">
    <property type="entry name" value="ADH_zinc_N_2"/>
    <property type="match status" value="1"/>
</dbReference>
<keyword evidence="18" id="KW-1185">Reference proteome</keyword>
<dbReference type="Pfam" id="PF08990">
    <property type="entry name" value="Docking"/>
    <property type="match status" value="1"/>
</dbReference>
<evidence type="ECO:0000259" key="14">
    <source>
        <dbReference type="PROSITE" id="PS50075"/>
    </source>
</evidence>
<dbReference type="PROSITE" id="PS52019">
    <property type="entry name" value="PKS_MFAS_DH"/>
    <property type="match status" value="1"/>
</dbReference>
<dbReference type="InterPro" id="IPR055123">
    <property type="entry name" value="SpnB-like_Rossmann"/>
</dbReference>
<dbReference type="Pfam" id="PF02801">
    <property type="entry name" value="Ketoacyl-synt_C"/>
    <property type="match status" value="1"/>
</dbReference>
<dbReference type="FunFam" id="3.40.50.720:FF:000381">
    <property type="entry name" value="Probable polyketide synthase pks17"/>
    <property type="match status" value="1"/>
</dbReference>
<dbReference type="PROSITE" id="PS50075">
    <property type="entry name" value="CARRIER"/>
    <property type="match status" value="1"/>
</dbReference>
<dbReference type="GO" id="GO:0006633">
    <property type="term" value="P:fatty acid biosynthetic process"/>
    <property type="evidence" value="ECO:0007669"/>
    <property type="project" value="InterPro"/>
</dbReference>
<dbReference type="InterPro" id="IPR020841">
    <property type="entry name" value="PKS_Beta-ketoAc_synthase_dom"/>
</dbReference>
<dbReference type="Gene3D" id="3.10.129.110">
    <property type="entry name" value="Polyketide synthase dehydratase"/>
    <property type="match status" value="1"/>
</dbReference>
<keyword evidence="13" id="KW-0472">Membrane</keyword>
<dbReference type="PANTHER" id="PTHR43775:SF51">
    <property type="entry name" value="INACTIVE PHENOLPHTHIOCEROL SYNTHESIS POLYKETIDE SYNTHASE TYPE I PKS1-RELATED"/>
    <property type="match status" value="1"/>
</dbReference>
<dbReference type="InterPro" id="IPR015083">
    <property type="entry name" value="NorB/c/GfsB-D-like_docking"/>
</dbReference>
<dbReference type="CDD" id="cd05195">
    <property type="entry name" value="enoyl_red"/>
    <property type="match status" value="1"/>
</dbReference>
<evidence type="ECO:0000259" key="15">
    <source>
        <dbReference type="PROSITE" id="PS52004"/>
    </source>
</evidence>
<dbReference type="SUPFAM" id="SSF51735">
    <property type="entry name" value="NAD(P)-binding Rossmann-fold domains"/>
    <property type="match status" value="3"/>
</dbReference>
<evidence type="ECO:0000256" key="7">
    <source>
        <dbReference type="ARBA" id="ARBA00022832"/>
    </source>
</evidence>
<dbReference type="InterPro" id="IPR016039">
    <property type="entry name" value="Thiolase-like"/>
</dbReference>
<dbReference type="Gene3D" id="3.30.70.3290">
    <property type="match status" value="1"/>
</dbReference>
<dbReference type="Pfam" id="PF08659">
    <property type="entry name" value="KR"/>
    <property type="match status" value="1"/>
</dbReference>
<keyword evidence="6" id="KW-0808">Transferase</keyword>
<dbReference type="SMART" id="SM00827">
    <property type="entry name" value="PKS_AT"/>
    <property type="match status" value="1"/>
</dbReference>
<dbReference type="SMART" id="SM00826">
    <property type="entry name" value="PKS_DH"/>
    <property type="match status" value="1"/>
</dbReference>
<comment type="cofactor">
    <cofactor evidence="1">
        <name>pantetheine 4'-phosphate</name>
        <dbReference type="ChEBI" id="CHEBI:47942"/>
    </cofactor>
</comment>
<dbReference type="PANTHER" id="PTHR43775">
    <property type="entry name" value="FATTY ACID SYNTHASE"/>
    <property type="match status" value="1"/>
</dbReference>
<dbReference type="InterPro" id="IPR049551">
    <property type="entry name" value="PKS_DH_C"/>
</dbReference>
<evidence type="ECO:0000313" key="17">
    <source>
        <dbReference type="EMBL" id="KZS62299.1"/>
    </source>
</evidence>
<dbReference type="SMART" id="SM00822">
    <property type="entry name" value="PKS_KR"/>
    <property type="match status" value="1"/>
</dbReference>
<keyword evidence="8" id="KW-0443">Lipid metabolism</keyword>
<keyword evidence="10" id="KW-0511">Multifunctional enzyme</keyword>
<evidence type="ECO:0000256" key="9">
    <source>
        <dbReference type="ARBA" id="ARBA00023194"/>
    </source>
</evidence>
<reference evidence="18" key="1">
    <citation type="submission" date="2016-04" db="EMBL/GenBank/DDBJ databases">
        <authorList>
            <person name="Strapagiel D."/>
            <person name="Borowka P."/>
            <person name="Marciniak B."/>
            <person name="Bakula Z."/>
            <person name="Van Ingen J."/>
            <person name="Safianowska A."/>
            <person name="Dziadek J."/>
            <person name="Jagielski T."/>
        </authorList>
    </citation>
    <scope>NUCLEOTIDE SEQUENCE [LARGE SCALE GENOMIC DNA]</scope>
    <source>
        <strain evidence="18">1010001458</strain>
    </source>
</reference>
<dbReference type="InterPro" id="IPR014030">
    <property type="entry name" value="Ketoacyl_synth_N"/>
</dbReference>
<evidence type="ECO:0000256" key="10">
    <source>
        <dbReference type="ARBA" id="ARBA00023268"/>
    </source>
</evidence>
<proteinExistence type="predicted"/>
<dbReference type="InterPro" id="IPR050091">
    <property type="entry name" value="PKS_NRPS_Biosynth_Enz"/>
</dbReference>
<keyword evidence="11" id="KW-0012">Acyltransferase</keyword>
<dbReference type="Gene3D" id="3.40.50.720">
    <property type="entry name" value="NAD(P)-binding Rossmann-like Domain"/>
    <property type="match status" value="3"/>
</dbReference>
<feature type="region of interest" description="N-terminal hotdog fold" evidence="12">
    <location>
        <begin position="917"/>
        <end position="1039"/>
    </location>
</feature>
<keyword evidence="7" id="KW-0276">Fatty acid metabolism</keyword>
<feature type="domain" description="Ketosynthase family 3 (KS3)" evidence="15">
    <location>
        <begin position="33"/>
        <end position="461"/>
    </location>
</feature>
<dbReference type="SUPFAM" id="SSF47336">
    <property type="entry name" value="ACP-like"/>
    <property type="match status" value="1"/>
</dbReference>
<dbReference type="PROSITE" id="PS00012">
    <property type="entry name" value="PHOSPHOPANTETHEINE"/>
    <property type="match status" value="1"/>
</dbReference>
<evidence type="ECO:0000256" key="8">
    <source>
        <dbReference type="ARBA" id="ARBA00023098"/>
    </source>
</evidence>
<comment type="pathway">
    <text evidence="2">Antibiotic biosynthesis.</text>
</comment>
<dbReference type="Pfam" id="PF14765">
    <property type="entry name" value="PS-DH"/>
    <property type="match status" value="1"/>
</dbReference>
<dbReference type="Pfam" id="PF21089">
    <property type="entry name" value="PKS_DH_N"/>
    <property type="match status" value="1"/>
</dbReference>
<gene>
    <name evidence="17" type="ORF">A4G28_25945</name>
</gene>
<sequence length="2104" mass="218792">MTGTAKHVDYLKRLTADLRRARRRLAELEDRLSEPVAIVGMGCRYPGGVDSPESLWQMLIEGRDAISEFPPDRGWDIEGMFDPDPDAPGKTYTRRGGFLADAGDFDAGFFGIGPNEALAMDPQQRLLLEVSWEALERTGIDPSTLRGSATGVFVGVIHAGYGGEVKGELEGYGLTGSTLSVASGRVAYVLGLEGPAVSVDTACSSSLVALHLAVQSLRSRECDLALVGGVTVMATPAAFVEFSRQRALAPDGRCKAYAGAADGTAWSEGAGVLVVERLADARRWGHPVLALVRGSAVNQDGASNGLTAPNGPAQQRVIRAALASARLGVADVDVVEGHGTGTMLGDPIEAQAIVATYGQRGSEPLWLGSIKSNIGHTSAAAGVAGVMKMVLAMQHAVLPKTLHVDVPTPHVDWSAGAVSLLTESRPWPAEPVLGRPQGRVRRAAVSSFGISGTNAHVILEQAPSLDGAADGVAAERVTGVVPWVVSARSGPALANQARRLWAWVDQRPALATVDVGWSLVSTRSVFEYRAVVVGTDRAQLLQGLAGLAAGEPGAAVVAGRARPTGKTVFIFPGQGAQYLGMGRGLYERFPLYAKAFDAVADALDQHLRLPLRQVLWGIDDALLESTEFAQPALFAVEVALAALLADVGVVPDVVLGHSVGEIAAAQVAGVLSLSDAARVVVARGRLMAGLPAGGAMVAVAASEDEVAPLLAPGVEIAAVNAADSVVVSGPAAAVEVVVDRLAPLGRRVHRLAVSHAFHSALMQPMLPEFAAVLADLTADLPQIGLVSNVTGQLAGSGYGAASYWVEHVRKPVRFADSVALIESLGAVTFVEVGPRAGLTASPPLLVKDRPEAQSLLTGLGELFTQGMSVDWRTVFTGLGARRVELPTYAFMRRRFWLKDLGVDQTKLSGVGLRGLGHPLLGAVVERPDVGGVVLTGMLSPELQGWLADHVVGGVTLFPGAGFVELALRAGDEVGCPVVQELTLLAPLALPAGEATRIQVVVGAADAAESRTVSVYSTRAAGDSWVLHADGVLRAGGPGHGADLSVWPPVGASAVDMTDVYERLAQRGYGYGPAFRGLRAVWRRGREIYAEVAAYEDVKVAGFGIHPAVLDAALHAWGFAAAADQLSLPFSWQGVSLQAAGASRVRVRITPADAGSVSVALTDSAGLPVLSVRELAIRPVSGDALSAAALAAGGVAGDRLLELAWSPITLGPGGADSGVVVWESDASAGGVAERVVAALETLQRWLADDRREVLVVLTCGAVGLGGEGVRDLAGAAVWGLVRSAQAEYPGRVVLVDSDGSVAADAVVGAGEPQLAVRSGAVYGARLAVVSSGLTLPDRLWRLGVGGGGTLEEVAVRPCPRIDLAARQVRVAVGAVGVNFRDVLVALGMYPGGGELGAEGAGVVVEAGPGVTGLSVGDPVMGLLGVVSSEAVVDERLVTAVPAGWSLVAAAGVPVAFLTAWYGLSVLGGVRAGQQVLVHAATGGVGMAAVALARYWGAEVFATASVGKWDTLRAMGFDDDHIADSRTLDFEEKFRKATGGGGVDVVLNSLAGEFIDASLRLLAPGGCFIEMGKTDLRDPRAVTEQYRGVRYRAFDLMEAGPDLIAQMLSQVLGLLSNGTLKPLPVRAFDVRCAQQAYRYVSQARHVGKVVLTIPQGPAARSVLHGGSVVITGGTGMAGAAVARHLVDRYGVGHVVLVSRTGEHAPGVADLVAQLQQGGAQVSVTVCDVADRDAVKAVLAGLPKQFPLKGIFHAAGVLDDAVITSLTPSRVEAVLRAKVDGAWNLHQLTQDVDLAAFVMFSSMAGIAGAPGQGSYAAANAFLDGLAAYRREHGLAGLSVAWGLWEQPSTMTRHLGERDFARMKQAGLDRLTTEHALQLLDAALLTDRPVVVAAQLNTAVMTANAEMLPLWRELVTRPSRRVIGTGSAASMPGLISRLQSLSPEQRHRELVDAVITDAATVLGHSSAADIDAHKPFQDLGFDSLTAVELRNRIKAATGMTLSPTLIFDYPTPAALAEHLAQQLDSAVPELAAKQPDRLARFDDVARELDTLVNRPDWTSEEKDQVSDRLRAMLAGLATPSAAIVSHDADITTASESELFAILDEELGP</sequence>
<comment type="pathway">
    <text evidence="3">Lipid metabolism.</text>
</comment>
<dbReference type="InterPro" id="IPR013968">
    <property type="entry name" value="PKS_KR"/>
</dbReference>
<dbReference type="CDD" id="cd00833">
    <property type="entry name" value="PKS"/>
    <property type="match status" value="1"/>
</dbReference>
<dbReference type="Proteomes" id="UP000077342">
    <property type="component" value="Unassembled WGS sequence"/>
</dbReference>
<accession>A0A164AB74</accession>
<organism evidence="17 18">
    <name type="scientific">Mycobacterium ostraviense</name>
    <dbReference type="NCBI Taxonomy" id="2738409"/>
    <lineage>
        <taxon>Bacteria</taxon>
        <taxon>Bacillati</taxon>
        <taxon>Actinomycetota</taxon>
        <taxon>Actinomycetes</taxon>
        <taxon>Mycobacteriales</taxon>
        <taxon>Mycobacteriaceae</taxon>
        <taxon>Mycobacterium</taxon>
    </lineage>
</organism>
<evidence type="ECO:0000256" key="6">
    <source>
        <dbReference type="ARBA" id="ARBA00022679"/>
    </source>
</evidence>
<evidence type="ECO:0000256" key="4">
    <source>
        <dbReference type="ARBA" id="ARBA00022450"/>
    </source>
</evidence>
<name>A0A164AB74_9MYCO</name>
<dbReference type="Gene3D" id="3.40.47.10">
    <property type="match status" value="1"/>
</dbReference>
<feature type="domain" description="PKS/mFAS DH" evidence="16">
    <location>
        <begin position="917"/>
        <end position="1185"/>
    </location>
</feature>
<dbReference type="SMART" id="SM00823">
    <property type="entry name" value="PKS_PP"/>
    <property type="match status" value="1"/>
</dbReference>
<evidence type="ECO:0000256" key="1">
    <source>
        <dbReference type="ARBA" id="ARBA00001957"/>
    </source>
</evidence>
<feature type="domain" description="Carrier" evidence="14">
    <location>
        <begin position="1941"/>
        <end position="2019"/>
    </location>
</feature>
<dbReference type="InterPro" id="IPR006162">
    <property type="entry name" value="Ppantetheine_attach_site"/>
</dbReference>
<dbReference type="InterPro" id="IPR057326">
    <property type="entry name" value="KR_dom"/>
</dbReference>
<feature type="active site" description="Proton acceptor; for dehydratase activity" evidence="12">
    <location>
        <position position="949"/>
    </location>
</feature>
<dbReference type="InterPro" id="IPR014031">
    <property type="entry name" value="Ketoacyl_synth_C"/>
</dbReference>
<dbReference type="GO" id="GO:0004315">
    <property type="term" value="F:3-oxoacyl-[acyl-carrier-protein] synthase activity"/>
    <property type="evidence" value="ECO:0007669"/>
    <property type="project" value="InterPro"/>
</dbReference>
<dbReference type="InterPro" id="IPR016036">
    <property type="entry name" value="Malonyl_transacylase_ACP-bd"/>
</dbReference>
<evidence type="ECO:0000256" key="3">
    <source>
        <dbReference type="ARBA" id="ARBA00005189"/>
    </source>
</evidence>
<keyword evidence="9" id="KW-0045">Antibiotic biosynthesis</keyword>
<dbReference type="GO" id="GO:0031177">
    <property type="term" value="F:phosphopantetheine binding"/>
    <property type="evidence" value="ECO:0007669"/>
    <property type="project" value="InterPro"/>
</dbReference>
<dbReference type="Pfam" id="PF16197">
    <property type="entry name" value="KAsynt_C_assoc"/>
    <property type="match status" value="1"/>
</dbReference>
<dbReference type="InterPro" id="IPR049900">
    <property type="entry name" value="PKS_mFAS_DH"/>
</dbReference>
<dbReference type="Pfam" id="PF00109">
    <property type="entry name" value="ketoacyl-synt"/>
    <property type="match status" value="1"/>
</dbReference>
<dbReference type="InterPro" id="IPR049552">
    <property type="entry name" value="PKS_DH_N"/>
</dbReference>
<dbReference type="InterPro" id="IPR016035">
    <property type="entry name" value="Acyl_Trfase/lysoPLipase"/>
</dbReference>
<dbReference type="InterPro" id="IPR020807">
    <property type="entry name" value="PKS_DH"/>
</dbReference>
<keyword evidence="13" id="KW-0812">Transmembrane</keyword>
<evidence type="ECO:0000256" key="12">
    <source>
        <dbReference type="PROSITE-ProRule" id="PRU01363"/>
    </source>
</evidence>
<dbReference type="SMART" id="SM01294">
    <property type="entry name" value="PKS_PP_betabranch"/>
    <property type="match status" value="1"/>
</dbReference>
<dbReference type="FunFam" id="3.40.50.720:FF:000209">
    <property type="entry name" value="Polyketide synthase Pks12"/>
    <property type="match status" value="1"/>
</dbReference>
<dbReference type="InterPro" id="IPR013154">
    <property type="entry name" value="ADH-like_N"/>
</dbReference>
<dbReference type="FunFam" id="3.40.366.10:FF:000002">
    <property type="entry name" value="Probable polyketide synthase 2"/>
    <property type="match status" value="1"/>
</dbReference>
<evidence type="ECO:0000256" key="13">
    <source>
        <dbReference type="SAM" id="Phobius"/>
    </source>
</evidence>
<dbReference type="RefSeq" id="WP_075510808.1">
    <property type="nucleotide sequence ID" value="NZ_CP089224.1"/>
</dbReference>
<dbReference type="SUPFAM" id="SSF50129">
    <property type="entry name" value="GroES-like"/>
    <property type="match status" value="1"/>
</dbReference>
<protein>
    <submittedName>
        <fullName evidence="17">Polyketide synthase</fullName>
    </submittedName>
</protein>
<dbReference type="InterPro" id="IPR036291">
    <property type="entry name" value="NAD(P)-bd_dom_sf"/>
</dbReference>
<dbReference type="InterPro" id="IPR020843">
    <property type="entry name" value="ER"/>
</dbReference>
<dbReference type="SUPFAM" id="SSF53901">
    <property type="entry name" value="Thiolase-like"/>
    <property type="match status" value="1"/>
</dbReference>
<comment type="caution">
    <text evidence="17">The sequence shown here is derived from an EMBL/GenBank/DDBJ whole genome shotgun (WGS) entry which is preliminary data.</text>
</comment>